<dbReference type="GO" id="GO:0005783">
    <property type="term" value="C:endoplasmic reticulum"/>
    <property type="evidence" value="ECO:0007669"/>
    <property type="project" value="TreeGrafter"/>
</dbReference>
<name>A0AAV6MZL1_9ROSI</name>
<dbReference type="GO" id="GO:0046521">
    <property type="term" value="P:sphingoid catabolic process"/>
    <property type="evidence" value="ECO:0007669"/>
    <property type="project" value="TreeGrafter"/>
</dbReference>
<keyword evidence="1" id="KW-1133">Transmembrane helix</keyword>
<dbReference type="PANTHER" id="PTHR28026:SF9">
    <property type="entry name" value="2-HYDROXY-PALMITIC ACID DIOXYGENASE MPO1"/>
    <property type="match status" value="1"/>
</dbReference>
<keyword evidence="1" id="KW-0472">Membrane</keyword>
<dbReference type="Proteomes" id="UP000685013">
    <property type="component" value="Chromosome 10"/>
</dbReference>
<keyword evidence="3" id="KW-1185">Reference proteome</keyword>
<dbReference type="AlphaFoldDB" id="A0AAV6MZL1"/>
<evidence type="ECO:0000313" key="3">
    <source>
        <dbReference type="Proteomes" id="UP000685013"/>
    </source>
</evidence>
<dbReference type="InterPro" id="IPR009305">
    <property type="entry name" value="Mpo1-like"/>
</dbReference>
<evidence type="ECO:0000313" key="2">
    <source>
        <dbReference type="EMBL" id="KAG6589515.1"/>
    </source>
</evidence>
<feature type="non-terminal residue" evidence="2">
    <location>
        <position position="1"/>
    </location>
</feature>
<evidence type="ECO:0008006" key="4">
    <source>
        <dbReference type="Google" id="ProtNLM"/>
    </source>
</evidence>
<dbReference type="GO" id="GO:0016020">
    <property type="term" value="C:membrane"/>
    <property type="evidence" value="ECO:0007669"/>
    <property type="project" value="GOC"/>
</dbReference>
<dbReference type="PANTHER" id="PTHR28026">
    <property type="entry name" value="DUF962 DOMAIN PROTEIN (AFU_ORTHOLOGUE AFUA_8G05310)"/>
    <property type="match status" value="1"/>
</dbReference>
<keyword evidence="1" id="KW-0812">Transmembrane</keyword>
<dbReference type="EMBL" id="JAGKQH010000010">
    <property type="protein sequence ID" value="KAG6589515.1"/>
    <property type="molecule type" value="Genomic_DNA"/>
</dbReference>
<evidence type="ECO:0000256" key="1">
    <source>
        <dbReference type="SAM" id="Phobius"/>
    </source>
</evidence>
<reference evidence="2 3" key="1">
    <citation type="journal article" date="2021" name="Hortic Res">
        <title>The domestication of Cucurbita argyrosperma as revealed by the genome of its wild relative.</title>
        <authorList>
            <person name="Barrera-Redondo J."/>
            <person name="Sanchez-de la Vega G."/>
            <person name="Aguirre-Liguori J.A."/>
            <person name="Castellanos-Morales G."/>
            <person name="Gutierrez-Guerrero Y.T."/>
            <person name="Aguirre-Dugua X."/>
            <person name="Aguirre-Planter E."/>
            <person name="Tenaillon M.I."/>
            <person name="Lira-Saade R."/>
            <person name="Eguiarte L.E."/>
        </authorList>
    </citation>
    <scope>NUCLEOTIDE SEQUENCE [LARGE SCALE GENOMIC DNA]</scope>
    <source>
        <strain evidence="2">JBR-2021</strain>
    </source>
</reference>
<gene>
    <name evidence="2" type="ORF">SDJN03_14938</name>
</gene>
<feature type="transmembrane region" description="Helical" evidence="1">
    <location>
        <begin position="63"/>
        <end position="83"/>
    </location>
</feature>
<protein>
    <recommendedName>
        <fullName evidence="4">Endoplasmic reticulum membrane protein C16E8.02-like</fullName>
    </recommendedName>
</protein>
<organism evidence="2 3">
    <name type="scientific">Cucurbita argyrosperma subsp. sororia</name>
    <dbReference type="NCBI Taxonomy" id="37648"/>
    <lineage>
        <taxon>Eukaryota</taxon>
        <taxon>Viridiplantae</taxon>
        <taxon>Streptophyta</taxon>
        <taxon>Embryophyta</taxon>
        <taxon>Tracheophyta</taxon>
        <taxon>Spermatophyta</taxon>
        <taxon>Magnoliopsida</taxon>
        <taxon>eudicotyledons</taxon>
        <taxon>Gunneridae</taxon>
        <taxon>Pentapetalae</taxon>
        <taxon>rosids</taxon>
        <taxon>fabids</taxon>
        <taxon>Cucurbitales</taxon>
        <taxon>Cucurbitaceae</taxon>
        <taxon>Cucurbiteae</taxon>
        <taxon>Cucurbita</taxon>
    </lineage>
</organism>
<sequence>MGKTGLFDLERHFAFYGAYHSNPVNIFIHVLFVWPIFFTTLSICTSPHLSTLFPNPLVAGSNAALPCLICWVGESILAFRLGYSQTWKIVLTAQLFCWTNQLIDHGVFEKRAPALLDNLAQPFLMAPFFVFFEVLQSLFKYEPYPGFSASVQAKIKADIKEWKEQKEKLTTCLKFKTTLA</sequence>
<dbReference type="Pfam" id="PF06127">
    <property type="entry name" value="Mpo1-like"/>
    <property type="match status" value="1"/>
</dbReference>
<feature type="transmembrane region" description="Helical" evidence="1">
    <location>
        <begin position="24"/>
        <end position="43"/>
    </location>
</feature>
<accession>A0AAV6MZL1</accession>
<proteinExistence type="predicted"/>
<comment type="caution">
    <text evidence="2">The sequence shown here is derived from an EMBL/GenBank/DDBJ whole genome shotgun (WGS) entry which is preliminary data.</text>
</comment>